<dbReference type="InterPro" id="IPR050696">
    <property type="entry name" value="FtsA/MreB"/>
</dbReference>
<proteinExistence type="predicted"/>
<dbReference type="InterPro" id="IPR043129">
    <property type="entry name" value="ATPase_NBD"/>
</dbReference>
<keyword evidence="2" id="KW-1185">Reference proteome</keyword>
<comment type="caution">
    <text evidence="1">The sequence shown here is derived from an EMBL/GenBank/DDBJ whole genome shotgun (WGS) entry which is preliminary data.</text>
</comment>
<sequence>MDIKRVNKEIAEVEKTIRRTRKVRANEKLHVGVDLGTAYTVLTVLGEDFRPLACKMEFAQVIRDGLVVDFLGAKEIVARLKEKAEKSLHTSLTHAAIAVPPGTSKADSMTHAYVVEGANMEVTSISDEPTAANEVLQIQDGAVVDIGGGTTGVSIFKAGEVVHVADEPSGGTHLSLVLAGNYGIPFEEAEQIKKDPKKAKELFPIVRPVFDKMATIVEKEIQGRDVDIVYLVGGTCMMPGVEDVFEKRLGIKVVKPDNPLLVTPIGIAKSDIGESRG</sequence>
<dbReference type="Pfam" id="PF14450">
    <property type="entry name" value="FtsA"/>
    <property type="match status" value="1"/>
</dbReference>
<dbReference type="SUPFAM" id="SSF53067">
    <property type="entry name" value="Actin-like ATPase domain"/>
    <property type="match status" value="2"/>
</dbReference>
<dbReference type="CDD" id="cd24047">
    <property type="entry name" value="ASKHA_NBD_EutJ"/>
    <property type="match status" value="1"/>
</dbReference>
<dbReference type="RefSeq" id="WP_131749947.1">
    <property type="nucleotide sequence ID" value="NZ_CAACYI010000001.1"/>
</dbReference>
<name>A0A8H2MA08_9FIRM</name>
<dbReference type="Gene3D" id="3.30.420.40">
    <property type="match status" value="2"/>
</dbReference>
<evidence type="ECO:0000313" key="1">
    <source>
        <dbReference type="EMBL" id="VFB17421.1"/>
    </source>
</evidence>
<keyword evidence="1" id="KW-0131">Cell cycle</keyword>
<dbReference type="AlphaFoldDB" id="A0A8H2MA08"/>
<accession>A0A8H2MA08</accession>
<keyword evidence="1" id="KW-0132">Cell division</keyword>
<organism evidence="1 2">
    <name type="scientific">Urinicoccus massiliensis</name>
    <dbReference type="NCBI Taxonomy" id="1723382"/>
    <lineage>
        <taxon>Bacteria</taxon>
        <taxon>Bacillati</taxon>
        <taxon>Bacillota</taxon>
        <taxon>Tissierellia</taxon>
        <taxon>Tissierellales</taxon>
        <taxon>Peptoniphilaceae</taxon>
        <taxon>Urinicoccus</taxon>
    </lineage>
</organism>
<dbReference type="InterPro" id="IPR013366">
    <property type="entry name" value="EutJ"/>
</dbReference>
<gene>
    <name evidence="1" type="primary">ftsA</name>
    <name evidence="1" type="ORF">NCTC13150_02014</name>
</gene>
<reference evidence="1 2" key="1">
    <citation type="submission" date="2019-02" db="EMBL/GenBank/DDBJ databases">
        <authorList>
            <consortium name="Pathogen Informatics"/>
        </authorList>
    </citation>
    <scope>NUCLEOTIDE SEQUENCE [LARGE SCALE GENOMIC DNA]</scope>
    <source>
        <strain evidence="1 2">3012STDY7089603</strain>
    </source>
</reference>
<dbReference type="NCBIfam" id="NF011660">
    <property type="entry name" value="PRK15080.1"/>
    <property type="match status" value="1"/>
</dbReference>
<dbReference type="Proteomes" id="UP000377798">
    <property type="component" value="Unassembled WGS sequence"/>
</dbReference>
<dbReference type="GO" id="GO:0051301">
    <property type="term" value="P:cell division"/>
    <property type="evidence" value="ECO:0007669"/>
    <property type="project" value="UniProtKB-KW"/>
</dbReference>
<evidence type="ECO:0000313" key="2">
    <source>
        <dbReference type="Proteomes" id="UP000377798"/>
    </source>
</evidence>
<dbReference type="EMBL" id="CAACYI010000001">
    <property type="protein sequence ID" value="VFB17421.1"/>
    <property type="molecule type" value="Genomic_DNA"/>
</dbReference>
<dbReference type="PANTHER" id="PTHR32432">
    <property type="entry name" value="CELL DIVISION PROTEIN FTSA-RELATED"/>
    <property type="match status" value="1"/>
</dbReference>
<dbReference type="NCBIfam" id="TIGR02529">
    <property type="entry name" value="EutJ"/>
    <property type="match status" value="1"/>
</dbReference>
<dbReference type="PANTHER" id="PTHR32432:SF3">
    <property type="entry name" value="ETHANOLAMINE UTILIZATION PROTEIN EUTJ"/>
    <property type="match status" value="1"/>
</dbReference>
<protein>
    <submittedName>
        <fullName evidence="1">Cell division protein FtsA</fullName>
    </submittedName>
</protein>